<dbReference type="AlphaFoldDB" id="A0A9D9HRG7"/>
<evidence type="ECO:0000313" key="2">
    <source>
        <dbReference type="EMBL" id="MBO8458514.1"/>
    </source>
</evidence>
<name>A0A9D9HRG7_9SPIR</name>
<dbReference type="Proteomes" id="UP000823638">
    <property type="component" value="Unassembled WGS sequence"/>
</dbReference>
<proteinExistence type="predicted"/>
<reference evidence="2" key="2">
    <citation type="journal article" date="2021" name="PeerJ">
        <title>Extensive microbial diversity within the chicken gut microbiome revealed by metagenomics and culture.</title>
        <authorList>
            <person name="Gilroy R."/>
            <person name="Ravi A."/>
            <person name="Getino M."/>
            <person name="Pursley I."/>
            <person name="Horton D.L."/>
            <person name="Alikhan N.F."/>
            <person name="Baker D."/>
            <person name="Gharbi K."/>
            <person name="Hall N."/>
            <person name="Watson M."/>
            <person name="Adriaenssens E.M."/>
            <person name="Foster-Nyarko E."/>
            <person name="Jarju S."/>
            <person name="Secka A."/>
            <person name="Antonio M."/>
            <person name="Oren A."/>
            <person name="Chaudhuri R.R."/>
            <person name="La Ragione R."/>
            <person name="Hildebrand F."/>
            <person name="Pallen M.J."/>
        </authorList>
    </citation>
    <scope>NUCLEOTIDE SEQUENCE</scope>
    <source>
        <strain evidence="2">10532</strain>
    </source>
</reference>
<keyword evidence="1" id="KW-1133">Transmembrane helix</keyword>
<protein>
    <submittedName>
        <fullName evidence="2">Uncharacterized protein</fullName>
    </submittedName>
</protein>
<comment type="caution">
    <text evidence="2">The sequence shown here is derived from an EMBL/GenBank/DDBJ whole genome shotgun (WGS) entry which is preliminary data.</text>
</comment>
<sequence>MNLKRRAVILSIIIPVIMLTAAFLSARSWMGDSRLEYKNLNRIYQSPELLIYADYDRDLIYTENFQELYRATVEKNKNLLGVEFDRQVAVVLLKWDGSNERFFKSKGTTAYTELDKDKIIMLDFATAPEKVIEENGSPFDLIYEDLFVHQLEHLILRLNMERLNAIQEEGVCLAMPLVIIDKYPPLEDADPEYISSIMKDDNLVNRNPSMALSYYIISYFPEKLREFLETKSVYFFLDENTDIKAEYEKWRMGLLSQALEKTTGVSDSQSY</sequence>
<evidence type="ECO:0000256" key="1">
    <source>
        <dbReference type="SAM" id="Phobius"/>
    </source>
</evidence>
<feature type="transmembrane region" description="Helical" evidence="1">
    <location>
        <begin position="7"/>
        <end position="30"/>
    </location>
</feature>
<reference evidence="2" key="1">
    <citation type="submission" date="2020-10" db="EMBL/GenBank/DDBJ databases">
        <authorList>
            <person name="Gilroy R."/>
        </authorList>
    </citation>
    <scope>NUCLEOTIDE SEQUENCE</scope>
    <source>
        <strain evidence="2">10532</strain>
    </source>
</reference>
<keyword evidence="1" id="KW-0812">Transmembrane</keyword>
<dbReference type="EMBL" id="JADIMM010000111">
    <property type="protein sequence ID" value="MBO8458514.1"/>
    <property type="molecule type" value="Genomic_DNA"/>
</dbReference>
<organism evidence="2 3">
    <name type="scientific">Candidatus Gallitreponema excrementavium</name>
    <dbReference type="NCBI Taxonomy" id="2840840"/>
    <lineage>
        <taxon>Bacteria</taxon>
        <taxon>Pseudomonadati</taxon>
        <taxon>Spirochaetota</taxon>
        <taxon>Spirochaetia</taxon>
        <taxon>Spirochaetales</taxon>
        <taxon>Candidatus Gallitreponema</taxon>
    </lineage>
</organism>
<accession>A0A9D9HRG7</accession>
<evidence type="ECO:0000313" key="3">
    <source>
        <dbReference type="Proteomes" id="UP000823638"/>
    </source>
</evidence>
<gene>
    <name evidence="2" type="ORF">IAA81_09865</name>
</gene>
<keyword evidence="1" id="KW-0472">Membrane</keyword>